<proteinExistence type="predicted"/>
<keyword evidence="3" id="KW-1185">Reference proteome</keyword>
<dbReference type="SUPFAM" id="SSF82171">
    <property type="entry name" value="DPP6 N-terminal domain-like"/>
    <property type="match status" value="1"/>
</dbReference>
<reference evidence="2" key="1">
    <citation type="submission" date="2010-12" db="EMBL/GenBank/DDBJ databases">
        <title>Complete sequence of Bacillus cellulosilyticus DSM 2522.</title>
        <authorList>
            <consortium name="US DOE Joint Genome Institute"/>
            <person name="Lucas S."/>
            <person name="Copeland A."/>
            <person name="Lapidus A."/>
            <person name="Cheng J.-F."/>
            <person name="Bruce D."/>
            <person name="Goodwin L."/>
            <person name="Pitluck S."/>
            <person name="Chertkov O."/>
            <person name="Detter J.C."/>
            <person name="Han C."/>
            <person name="Tapia R."/>
            <person name="Land M."/>
            <person name="Hauser L."/>
            <person name="Jeffries C."/>
            <person name="Kyrpides N."/>
            <person name="Ivanova N."/>
            <person name="Mikhailova N."/>
            <person name="Brumm P."/>
            <person name="Mead D."/>
            <person name="Woyke T."/>
        </authorList>
    </citation>
    <scope>NUCLEOTIDE SEQUENCE [LARGE SCALE GENOMIC DNA]</scope>
    <source>
        <strain evidence="2">DSM 2522</strain>
    </source>
</reference>
<dbReference type="OrthoDB" id="1889751at2"/>
<dbReference type="EMBL" id="CP002394">
    <property type="protein sequence ID" value="ADU32265.1"/>
    <property type="molecule type" value="Genomic_DNA"/>
</dbReference>
<name>E6TWK2_EVAC2</name>
<organism evidence="2 3">
    <name type="scientific">Evansella cellulosilytica (strain ATCC 21833 / DSM 2522 / FERM P-1141 / JCM 9156 / N-4)</name>
    <name type="common">Bacillus cellulosilyticus</name>
    <dbReference type="NCBI Taxonomy" id="649639"/>
    <lineage>
        <taxon>Bacteria</taxon>
        <taxon>Bacillati</taxon>
        <taxon>Bacillota</taxon>
        <taxon>Bacilli</taxon>
        <taxon>Bacillales</taxon>
        <taxon>Bacillaceae</taxon>
        <taxon>Evansella</taxon>
    </lineage>
</organism>
<dbReference type="Pfam" id="PF16472">
    <property type="entry name" value="DUF5050"/>
    <property type="match status" value="1"/>
</dbReference>
<dbReference type="InterPro" id="IPR046720">
    <property type="entry name" value="DUF6612"/>
</dbReference>
<dbReference type="eggNOG" id="COG0823">
    <property type="taxonomic scope" value="Bacteria"/>
</dbReference>
<dbReference type="PANTHER" id="PTHR32256">
    <property type="match status" value="1"/>
</dbReference>
<dbReference type="RefSeq" id="WP_013490591.1">
    <property type="nucleotide sequence ID" value="NC_014829.1"/>
</dbReference>
<dbReference type="InterPro" id="IPR032485">
    <property type="entry name" value="LRP1-like_beta_prop"/>
</dbReference>
<evidence type="ECO:0000259" key="1">
    <source>
        <dbReference type="Pfam" id="PF16472"/>
    </source>
</evidence>
<accession>E6TWK2</accession>
<dbReference type="PROSITE" id="PS51257">
    <property type="entry name" value="PROKAR_LIPOPROTEIN"/>
    <property type="match status" value="1"/>
</dbReference>
<feature type="domain" description="Prolow-density lipoprotein receptor-related protein 1-like beta-propeller" evidence="1">
    <location>
        <begin position="285"/>
        <end position="545"/>
    </location>
</feature>
<dbReference type="STRING" id="649639.Bcell_4034"/>
<dbReference type="InterPro" id="IPR053369">
    <property type="entry name" value="SrfA-induced_signal"/>
</dbReference>
<gene>
    <name evidence="2" type="ordered locus">Bcell_4034</name>
</gene>
<evidence type="ECO:0000313" key="2">
    <source>
        <dbReference type="EMBL" id="ADU32265.1"/>
    </source>
</evidence>
<dbReference type="Gene3D" id="2.50.20.20">
    <property type="match status" value="1"/>
</dbReference>
<dbReference type="Proteomes" id="UP000001401">
    <property type="component" value="Chromosome"/>
</dbReference>
<dbReference type="PANTHER" id="PTHR32256:SF17">
    <property type="entry name" value="EGF-LIKE DOMAIN-CONTAINING PROTEIN"/>
    <property type="match status" value="1"/>
</dbReference>
<protein>
    <recommendedName>
        <fullName evidence="1">Prolow-density lipoprotein receptor-related protein 1-like beta-propeller domain-containing protein</fullName>
    </recommendedName>
</protein>
<sequence length="568" mass="65939">MNKHFNKLCFLFVSSAIFIGCSNEELTAIEVLENTIDAMDDINEFRFVLDSHAEDQDGQQIVISSEGNVQYTPLAAHMKLESDYDDEHQVKTEVYISDDAIYHQGTRVAETDAEWIGNDYSHTPPTPHEQFDLIKEFSDSFTFIEERDYYHFTLSTYDDGLDNLLSTIFPFFHVQDDPLLEIMLYILRSEGIVEQLNYEFTINKDTFMRESELIELLLDVGNPDIDDMTFMEQINITYDYTDTEPVFIPDEVIDNARKIGENMSDSLIDLEIDTETSIEEEKGISDGNHFNGAKFTTDGEWIYFADDHHIEGIYRFKADEIDNHVEKLSDDIAANINVTDDWIYYEDRSKDSHVYRMSKDGSEIEQVISDNTIDVRVIDETLYYKNFNGHNQRSLYATQLSPTTTTTFTLVDHVFRFTIHQGNVFYQGDDHHLYVTDVDPNDNANFPFISHRVGTFQALDEYIYYENSEDGHSLYRISTDGYRVEKLTEAESQGFNVTEDSLFFTNASDDEALYRLDLDTLEKTKLDDRGFSIHVIDDLVFYQKHISSFELGWFVINKDGTNPRQINF</sequence>
<dbReference type="Pfam" id="PF20316">
    <property type="entry name" value="DUF6612"/>
    <property type="match status" value="1"/>
</dbReference>
<dbReference type="KEGG" id="bco:Bcell_4034"/>
<evidence type="ECO:0000313" key="3">
    <source>
        <dbReference type="Proteomes" id="UP000001401"/>
    </source>
</evidence>
<dbReference type="AlphaFoldDB" id="E6TWK2"/>
<dbReference type="HOGENOM" id="CLU_479555_0_0_9"/>